<feature type="region of interest" description="Disordered" evidence="1">
    <location>
        <begin position="1"/>
        <end position="21"/>
    </location>
</feature>
<evidence type="ECO:0008006" key="4">
    <source>
        <dbReference type="Google" id="ProtNLM"/>
    </source>
</evidence>
<keyword evidence="3" id="KW-1185">Reference proteome</keyword>
<protein>
    <recommendedName>
        <fullName evidence="4">AAA family ATPase</fullName>
    </recommendedName>
</protein>
<organism evidence="2 3">
    <name type="scientific">Mycobacterium paraffinicum</name>
    <dbReference type="NCBI Taxonomy" id="53378"/>
    <lineage>
        <taxon>Bacteria</taxon>
        <taxon>Bacillati</taxon>
        <taxon>Actinomycetota</taxon>
        <taxon>Actinomycetes</taxon>
        <taxon>Mycobacteriales</taxon>
        <taxon>Mycobacteriaceae</taxon>
        <taxon>Mycobacterium</taxon>
    </lineage>
</organism>
<dbReference type="Gene3D" id="3.40.50.300">
    <property type="entry name" value="P-loop containing nucleotide triphosphate hydrolases"/>
    <property type="match status" value="1"/>
</dbReference>
<dbReference type="SUPFAM" id="SSF52540">
    <property type="entry name" value="P-loop containing nucleoside triphosphate hydrolases"/>
    <property type="match status" value="1"/>
</dbReference>
<evidence type="ECO:0000256" key="1">
    <source>
        <dbReference type="SAM" id="MobiDB-lite"/>
    </source>
</evidence>
<dbReference type="Proteomes" id="UP001501417">
    <property type="component" value="Unassembled WGS sequence"/>
</dbReference>
<dbReference type="RefSeq" id="WP_264044487.1">
    <property type="nucleotide sequence ID" value="NZ_BAABGF010000043.1"/>
</dbReference>
<gene>
    <name evidence="2" type="ORF">GCM10023161_40780</name>
</gene>
<evidence type="ECO:0000313" key="2">
    <source>
        <dbReference type="EMBL" id="GAA4292951.1"/>
    </source>
</evidence>
<dbReference type="EMBL" id="BAABGF010000043">
    <property type="protein sequence ID" value="GAA4292951.1"/>
    <property type="molecule type" value="Genomic_DNA"/>
</dbReference>
<name>A0ABP8F255_9MYCO</name>
<sequence>MAKIRNVSGMNAGDKDADTNDIESTAPKFAADLISRAALRKLPEPKPLIGNVLDQGTVALLYGQWGTCKSFIGIDWAASIATGRPWQGRKTEKCRSLYVAAEGAFGLAARVDAWEYAWRIEVGDGDMEILPHPVNLTHPTEVAELTALIRWGGYGFIVVDTLSRCMVGGDENSARDCGEVVDALTRLREHTPDGRGCILGIHHTGKDGKTFRGSSVFEAGADTVYSVTADGAAIILDREKRKDGPQLDRHELQLELVPECHSGYISVHRVGGHSGSADKLLSVYVQHFGETGASKAELRHTADMANATFHRALNELLKSGKLVNTGTDKRTHYKLPQHASG</sequence>
<dbReference type="InterPro" id="IPR027417">
    <property type="entry name" value="P-loop_NTPase"/>
</dbReference>
<comment type="caution">
    <text evidence="2">The sequence shown here is derived from an EMBL/GenBank/DDBJ whole genome shotgun (WGS) entry which is preliminary data.</text>
</comment>
<accession>A0ABP8F255</accession>
<proteinExistence type="predicted"/>
<reference evidence="3" key="1">
    <citation type="journal article" date="2019" name="Int. J. Syst. Evol. Microbiol.">
        <title>The Global Catalogue of Microorganisms (GCM) 10K type strain sequencing project: providing services to taxonomists for standard genome sequencing and annotation.</title>
        <authorList>
            <consortium name="The Broad Institute Genomics Platform"/>
            <consortium name="The Broad Institute Genome Sequencing Center for Infectious Disease"/>
            <person name="Wu L."/>
            <person name="Ma J."/>
        </authorList>
    </citation>
    <scope>NUCLEOTIDE SEQUENCE [LARGE SCALE GENOMIC DNA]</scope>
    <source>
        <strain evidence="3">JCM 17782</strain>
    </source>
</reference>
<evidence type="ECO:0000313" key="3">
    <source>
        <dbReference type="Proteomes" id="UP001501417"/>
    </source>
</evidence>
<dbReference type="Pfam" id="PF13481">
    <property type="entry name" value="AAA_25"/>
    <property type="match status" value="1"/>
</dbReference>